<dbReference type="AlphaFoldDB" id="A0A1X2ICG7"/>
<feature type="transmembrane region" description="Helical" evidence="1">
    <location>
        <begin position="60"/>
        <end position="84"/>
    </location>
</feature>
<accession>A0A1X2ICG7</accession>
<keyword evidence="3" id="KW-1185">Reference proteome</keyword>
<gene>
    <name evidence="2" type="ORF">BCR42DRAFT_393644</name>
</gene>
<dbReference type="OrthoDB" id="2217185at2759"/>
<organism evidence="2 3">
    <name type="scientific">Absidia repens</name>
    <dbReference type="NCBI Taxonomy" id="90262"/>
    <lineage>
        <taxon>Eukaryota</taxon>
        <taxon>Fungi</taxon>
        <taxon>Fungi incertae sedis</taxon>
        <taxon>Mucoromycota</taxon>
        <taxon>Mucoromycotina</taxon>
        <taxon>Mucoromycetes</taxon>
        <taxon>Mucorales</taxon>
        <taxon>Cunninghamellaceae</taxon>
        <taxon>Absidia</taxon>
    </lineage>
</organism>
<evidence type="ECO:0000313" key="3">
    <source>
        <dbReference type="Proteomes" id="UP000193560"/>
    </source>
</evidence>
<dbReference type="Proteomes" id="UP000193560">
    <property type="component" value="Unassembled WGS sequence"/>
</dbReference>
<keyword evidence="1" id="KW-0812">Transmembrane</keyword>
<reference evidence="2 3" key="1">
    <citation type="submission" date="2016-07" db="EMBL/GenBank/DDBJ databases">
        <title>Pervasive Adenine N6-methylation of Active Genes in Fungi.</title>
        <authorList>
            <consortium name="DOE Joint Genome Institute"/>
            <person name="Mondo S.J."/>
            <person name="Dannebaum R.O."/>
            <person name="Kuo R.C."/>
            <person name="Labutti K."/>
            <person name="Haridas S."/>
            <person name="Kuo A."/>
            <person name="Salamov A."/>
            <person name="Ahrendt S.R."/>
            <person name="Lipzen A."/>
            <person name="Sullivan W."/>
            <person name="Andreopoulos W.B."/>
            <person name="Clum A."/>
            <person name="Lindquist E."/>
            <person name="Daum C."/>
            <person name="Ramamoorthy G.K."/>
            <person name="Gryganskyi A."/>
            <person name="Culley D."/>
            <person name="Magnuson J.K."/>
            <person name="James T.Y."/>
            <person name="O'Malley M.A."/>
            <person name="Stajich J.E."/>
            <person name="Spatafora J.W."/>
            <person name="Visel A."/>
            <person name="Grigoriev I.V."/>
        </authorList>
    </citation>
    <scope>NUCLEOTIDE SEQUENCE [LARGE SCALE GENOMIC DNA]</scope>
    <source>
        <strain evidence="2 3">NRRL 1336</strain>
    </source>
</reference>
<name>A0A1X2ICG7_9FUNG</name>
<protein>
    <submittedName>
        <fullName evidence="2">Uncharacterized protein</fullName>
    </submittedName>
</protein>
<evidence type="ECO:0000256" key="1">
    <source>
        <dbReference type="SAM" id="Phobius"/>
    </source>
</evidence>
<keyword evidence="1" id="KW-0472">Membrane</keyword>
<comment type="caution">
    <text evidence="2">The sequence shown here is derived from an EMBL/GenBank/DDBJ whole genome shotgun (WGS) entry which is preliminary data.</text>
</comment>
<sequence length="222" mass="25702">MLEKIVSMNHQRQATCQLTLSQLKQGLVALTCFQVIRALWQVWGSIDSHWPVSIHGLTQPMTYISCSLVIALMLISASTTYSVYKKKFVTGCYMDKEENLNDTLGVEYSVMCSRIWQETVIWAILDTMVNLTVNANQSQHTCINYDSSSTFHRLQPIHSTTTTLADIEDNGEFHFFIRLVTLGMEPIEMVFEMFTSMLFVFFHMHSRSHADESYRFDWISIW</sequence>
<dbReference type="EMBL" id="MCGE01000015">
    <property type="protein sequence ID" value="ORZ13992.1"/>
    <property type="molecule type" value="Genomic_DNA"/>
</dbReference>
<keyword evidence="1" id="KW-1133">Transmembrane helix</keyword>
<evidence type="ECO:0000313" key="2">
    <source>
        <dbReference type="EMBL" id="ORZ13992.1"/>
    </source>
</evidence>
<proteinExistence type="predicted"/>